<evidence type="ECO:0000313" key="11">
    <source>
        <dbReference type="Proteomes" id="UP000663937"/>
    </source>
</evidence>
<evidence type="ECO:0000256" key="3">
    <source>
        <dbReference type="ARBA" id="ARBA00010742"/>
    </source>
</evidence>
<dbReference type="KEGG" id="psic:J4E96_02640"/>
<accession>A0A8A4ZDB4</accession>
<keyword evidence="4" id="KW-0813">Transport</keyword>
<proteinExistence type="inferred from homology"/>
<evidence type="ECO:0000256" key="7">
    <source>
        <dbReference type="ARBA" id="ARBA00022729"/>
    </source>
</evidence>
<feature type="signal peptide" evidence="9">
    <location>
        <begin position="1"/>
        <end position="39"/>
    </location>
</feature>
<evidence type="ECO:0000313" key="10">
    <source>
        <dbReference type="EMBL" id="QTE29942.1"/>
    </source>
</evidence>
<dbReference type="NCBIfam" id="TIGR01728">
    <property type="entry name" value="SsuA_fam"/>
    <property type="match status" value="1"/>
</dbReference>
<feature type="chain" id="PRO_5039073392" evidence="9">
    <location>
        <begin position="40"/>
        <end position="380"/>
    </location>
</feature>
<dbReference type="SUPFAM" id="SSF53850">
    <property type="entry name" value="Periplasmic binding protein-like II"/>
    <property type="match status" value="1"/>
</dbReference>
<dbReference type="GO" id="GO:0042597">
    <property type="term" value="C:periplasmic space"/>
    <property type="evidence" value="ECO:0007669"/>
    <property type="project" value="UniProtKB-SubCell"/>
</dbReference>
<comment type="subcellular location">
    <subcellularLocation>
        <location evidence="2">Cell inner membrane</location>
    </subcellularLocation>
    <subcellularLocation>
        <location evidence="1">Periplasm</location>
    </subcellularLocation>
</comment>
<evidence type="ECO:0000256" key="5">
    <source>
        <dbReference type="ARBA" id="ARBA00022475"/>
    </source>
</evidence>
<dbReference type="InterPro" id="IPR044527">
    <property type="entry name" value="NrtA/CpmA_ABC-bd_dom"/>
</dbReference>
<dbReference type="AlphaFoldDB" id="A0A8A4ZDB4"/>
<dbReference type="PANTHER" id="PTHR30024">
    <property type="entry name" value="ALIPHATIC SULFONATES-BINDING PROTEIN-RELATED"/>
    <property type="match status" value="1"/>
</dbReference>
<reference evidence="10" key="1">
    <citation type="submission" date="2021-03" db="EMBL/GenBank/DDBJ databases">
        <title>Pengzhenrongella sicca gen. nov., sp. nov., a new member of suborder Micrococcineae isolated from High-Arctic tundra soil.</title>
        <authorList>
            <person name="Peng F."/>
        </authorList>
    </citation>
    <scope>NUCLEOTIDE SEQUENCE</scope>
    <source>
        <strain evidence="10">LRZ-2</strain>
    </source>
</reference>
<gene>
    <name evidence="10" type="ORF">J4E96_02640</name>
</gene>
<keyword evidence="6" id="KW-0997">Cell inner membrane</keyword>
<dbReference type="RefSeq" id="WP_227424257.1">
    <property type="nucleotide sequence ID" value="NZ_CP071868.1"/>
</dbReference>
<sequence length="380" mass="38611">MHPLRPAGRPPTGASRRLSLRVSTRIVAALAAVPLLALAACSGGADAATDADAGSTAATGSAATELRLGYFANVTHAPALVGVANGLFAAELGDTALTTQVFNAGPAAIEALNAGAIDATFIGPNPAINGFIKSDGESLRIIAGSTSGGAQFVVRDGIDSAADLKGTNLASPQLGGTQDVALRSWLTEQGLENSISGGGDVTITPTENAQTLQLFQDGKLDGAWLPEPWASRLVLEAGAHVLVDEKDLWDDGQFLTTHLIVSASFLAEHPETVEALLRGTVASVDWLNANPGEAPAVVNAEIATTAGKPLPDEVIARAFTNITFSVDPLAQTLPTLLAAGVTAGTTEDASLDGIYDLRLLNTVLADAGQPTVSSAGLGQE</sequence>
<protein>
    <submittedName>
        <fullName evidence="10">ABC transporter substrate-binding protein</fullName>
    </submittedName>
</protein>
<evidence type="ECO:0000256" key="6">
    <source>
        <dbReference type="ARBA" id="ARBA00022519"/>
    </source>
</evidence>
<dbReference type="Proteomes" id="UP000663937">
    <property type="component" value="Chromosome"/>
</dbReference>
<dbReference type="GO" id="GO:0042626">
    <property type="term" value="F:ATPase-coupled transmembrane transporter activity"/>
    <property type="evidence" value="ECO:0007669"/>
    <property type="project" value="InterPro"/>
</dbReference>
<organism evidence="10 11">
    <name type="scientific">Pengzhenrongella sicca</name>
    <dbReference type="NCBI Taxonomy" id="2819238"/>
    <lineage>
        <taxon>Bacteria</taxon>
        <taxon>Bacillati</taxon>
        <taxon>Actinomycetota</taxon>
        <taxon>Actinomycetes</taxon>
        <taxon>Micrococcales</taxon>
        <taxon>Pengzhenrongella</taxon>
    </lineage>
</organism>
<name>A0A8A4ZDB4_9MICO</name>
<keyword evidence="11" id="KW-1185">Reference proteome</keyword>
<comment type="similarity">
    <text evidence="3">Belongs to the bacterial solute-binding protein SsuA/TauA family.</text>
</comment>
<keyword evidence="8" id="KW-0472">Membrane</keyword>
<dbReference type="Pfam" id="PF13379">
    <property type="entry name" value="NMT1_2"/>
    <property type="match status" value="1"/>
</dbReference>
<dbReference type="EMBL" id="CP071868">
    <property type="protein sequence ID" value="QTE29942.1"/>
    <property type="molecule type" value="Genomic_DNA"/>
</dbReference>
<evidence type="ECO:0000256" key="9">
    <source>
        <dbReference type="SAM" id="SignalP"/>
    </source>
</evidence>
<dbReference type="InterPro" id="IPR010067">
    <property type="entry name" value="ABC_SsuA_sub-bd"/>
</dbReference>
<evidence type="ECO:0000256" key="4">
    <source>
        <dbReference type="ARBA" id="ARBA00022448"/>
    </source>
</evidence>
<dbReference type="PANTHER" id="PTHR30024:SF47">
    <property type="entry name" value="TAURINE-BINDING PERIPLASMIC PROTEIN"/>
    <property type="match status" value="1"/>
</dbReference>
<evidence type="ECO:0000256" key="2">
    <source>
        <dbReference type="ARBA" id="ARBA00004533"/>
    </source>
</evidence>
<evidence type="ECO:0000256" key="1">
    <source>
        <dbReference type="ARBA" id="ARBA00004418"/>
    </source>
</evidence>
<dbReference type="Gene3D" id="3.40.190.10">
    <property type="entry name" value="Periplasmic binding protein-like II"/>
    <property type="match status" value="2"/>
</dbReference>
<dbReference type="GO" id="GO:0005886">
    <property type="term" value="C:plasma membrane"/>
    <property type="evidence" value="ECO:0007669"/>
    <property type="project" value="UniProtKB-SubCell"/>
</dbReference>
<dbReference type="CDD" id="cd13553">
    <property type="entry name" value="PBP2_NrtA_CpmA_like"/>
    <property type="match status" value="1"/>
</dbReference>
<keyword evidence="5" id="KW-1003">Cell membrane</keyword>
<evidence type="ECO:0000256" key="8">
    <source>
        <dbReference type="ARBA" id="ARBA00023136"/>
    </source>
</evidence>
<keyword evidence="7 9" id="KW-0732">Signal</keyword>